<dbReference type="Proteomes" id="UP001428341">
    <property type="component" value="Unassembled WGS sequence"/>
</dbReference>
<evidence type="ECO:0000256" key="1">
    <source>
        <dbReference type="SAM" id="MobiDB-lite"/>
    </source>
</evidence>
<accession>A0AAP0LYW8</accession>
<reference evidence="2 3" key="1">
    <citation type="submission" date="2024-05" db="EMBL/GenBank/DDBJ databases">
        <title>Haplotype-resolved chromosome-level genome assembly of Huyou (Citrus changshanensis).</title>
        <authorList>
            <person name="Miao C."/>
            <person name="Chen W."/>
            <person name="Wu Y."/>
            <person name="Wang L."/>
            <person name="Zhao S."/>
            <person name="Grierson D."/>
            <person name="Xu C."/>
            <person name="Chen K."/>
        </authorList>
    </citation>
    <scope>NUCLEOTIDE SEQUENCE [LARGE SCALE GENOMIC DNA]</scope>
    <source>
        <strain evidence="2">01-14</strain>
        <tissue evidence="2">Leaf</tissue>
    </source>
</reference>
<organism evidence="2 3">
    <name type="scientific">Citrus x changshan-huyou</name>
    <dbReference type="NCBI Taxonomy" id="2935761"/>
    <lineage>
        <taxon>Eukaryota</taxon>
        <taxon>Viridiplantae</taxon>
        <taxon>Streptophyta</taxon>
        <taxon>Embryophyta</taxon>
        <taxon>Tracheophyta</taxon>
        <taxon>Spermatophyta</taxon>
        <taxon>Magnoliopsida</taxon>
        <taxon>eudicotyledons</taxon>
        <taxon>Gunneridae</taxon>
        <taxon>Pentapetalae</taxon>
        <taxon>rosids</taxon>
        <taxon>malvids</taxon>
        <taxon>Sapindales</taxon>
        <taxon>Rutaceae</taxon>
        <taxon>Aurantioideae</taxon>
        <taxon>Citrus</taxon>
    </lineage>
</organism>
<dbReference type="AlphaFoldDB" id="A0AAP0LYW8"/>
<sequence length="115" mass="12949">MQVILSDKDLLEAFNQLRVKGYNWARFTITADEDCVSSFSSTVQPSNKSVDQYVTLEDQFPVHLNEDIEFNWIVGRPIDTLSIDDKNPSEAAIKVLSKGDNDENSEVATKVLPNE</sequence>
<gene>
    <name evidence="2" type="ORF">WN944_018890</name>
</gene>
<protein>
    <submittedName>
        <fullName evidence="2">Uncharacterized protein</fullName>
    </submittedName>
</protein>
<proteinExistence type="predicted"/>
<keyword evidence="3" id="KW-1185">Reference proteome</keyword>
<evidence type="ECO:0000313" key="3">
    <source>
        <dbReference type="Proteomes" id="UP001428341"/>
    </source>
</evidence>
<evidence type="ECO:0000313" key="2">
    <source>
        <dbReference type="EMBL" id="KAK9187494.1"/>
    </source>
</evidence>
<feature type="region of interest" description="Disordered" evidence="1">
    <location>
        <begin position="96"/>
        <end position="115"/>
    </location>
</feature>
<dbReference type="EMBL" id="JBCGBO010000007">
    <property type="protein sequence ID" value="KAK9187494.1"/>
    <property type="molecule type" value="Genomic_DNA"/>
</dbReference>
<name>A0AAP0LYW8_9ROSI</name>
<comment type="caution">
    <text evidence="2">The sequence shown here is derived from an EMBL/GenBank/DDBJ whole genome shotgun (WGS) entry which is preliminary data.</text>
</comment>